<feature type="region of interest" description="Disordered" evidence="1">
    <location>
        <begin position="76"/>
        <end position="117"/>
    </location>
</feature>
<sequence>MGIEQALRDVAIGVGPRRQDARTRFMRGGAARRLEQEWMIGGRFAEEAMIAALAPIVASRVIVTVVGANTRCETLIENGGGQGAGRKGLREQRQTQDERKKDARTHVGTPPAAITQL</sequence>
<proteinExistence type="predicted"/>
<reference evidence="3" key="1">
    <citation type="submission" date="2017-10" db="EMBL/GenBank/DDBJ databases">
        <title>Completed PacBio SMRT sequence of Methylosinus trichosporium OB3b reveals presence of a third large plasmid.</title>
        <authorList>
            <person name="Charles T.C."/>
            <person name="Lynch M.D.J."/>
            <person name="Heil J.R."/>
            <person name="Cheng J."/>
        </authorList>
    </citation>
    <scope>NUCLEOTIDE SEQUENCE [LARGE SCALE GENOMIC DNA]</scope>
    <source>
        <strain evidence="3">OB3b</strain>
    </source>
</reference>
<organism evidence="2 3">
    <name type="scientific">Methylosinus trichosporium (strain ATCC 35070 / NCIMB 11131 / UNIQEM 75 / OB3b)</name>
    <dbReference type="NCBI Taxonomy" id="595536"/>
    <lineage>
        <taxon>Bacteria</taxon>
        <taxon>Pseudomonadati</taxon>
        <taxon>Pseudomonadota</taxon>
        <taxon>Alphaproteobacteria</taxon>
        <taxon>Hyphomicrobiales</taxon>
        <taxon>Methylocystaceae</taxon>
        <taxon>Methylosinus</taxon>
    </lineage>
</organism>
<evidence type="ECO:0000313" key="3">
    <source>
        <dbReference type="Proteomes" id="UP000230709"/>
    </source>
</evidence>
<evidence type="ECO:0000313" key="2">
    <source>
        <dbReference type="EMBL" id="ATQ68631.1"/>
    </source>
</evidence>
<protein>
    <submittedName>
        <fullName evidence="2">Uncharacterized protein</fullName>
    </submittedName>
</protein>
<keyword evidence="3" id="KW-1185">Reference proteome</keyword>
<evidence type="ECO:0000256" key="1">
    <source>
        <dbReference type="SAM" id="MobiDB-lite"/>
    </source>
</evidence>
<accession>A0A2D2D0V4</accession>
<name>A0A2D2D0V4_METT3</name>
<dbReference type="RefSeq" id="WP_003609290.1">
    <property type="nucleotide sequence ID" value="NZ_ADVE02000001.1"/>
</dbReference>
<dbReference type="AlphaFoldDB" id="A0A2D2D0V4"/>
<gene>
    <name evidence="2" type="ORF">CQW49_12620</name>
</gene>
<dbReference type="EMBL" id="CP023737">
    <property type="protein sequence ID" value="ATQ68631.1"/>
    <property type="molecule type" value="Genomic_DNA"/>
</dbReference>
<feature type="compositionally biased region" description="Basic and acidic residues" evidence="1">
    <location>
        <begin position="88"/>
        <end position="105"/>
    </location>
</feature>
<dbReference type="Proteomes" id="UP000230709">
    <property type="component" value="Chromosome"/>
</dbReference>
<dbReference type="KEGG" id="mtw:CQW49_12620"/>